<organism evidence="2">
    <name type="scientific">Haptolina ericina</name>
    <dbReference type="NCBI Taxonomy" id="156174"/>
    <lineage>
        <taxon>Eukaryota</taxon>
        <taxon>Haptista</taxon>
        <taxon>Haptophyta</taxon>
        <taxon>Prymnesiophyceae</taxon>
        <taxon>Prymnesiales</taxon>
        <taxon>Prymnesiaceae</taxon>
        <taxon>Haptolina</taxon>
    </lineage>
</organism>
<dbReference type="InterPro" id="IPR014710">
    <property type="entry name" value="RmlC-like_jellyroll"/>
</dbReference>
<accession>A0A7S3B3Q8</accession>
<dbReference type="GO" id="GO:0005952">
    <property type="term" value="C:cAMP-dependent protein kinase complex"/>
    <property type="evidence" value="ECO:0007669"/>
    <property type="project" value="InterPro"/>
</dbReference>
<dbReference type="PANTHER" id="PTHR11635">
    <property type="entry name" value="CAMP-DEPENDENT PROTEIN KINASE REGULATORY CHAIN"/>
    <property type="match status" value="1"/>
</dbReference>
<dbReference type="GO" id="GO:0030552">
    <property type="term" value="F:cAMP binding"/>
    <property type="evidence" value="ECO:0007669"/>
    <property type="project" value="TreeGrafter"/>
</dbReference>
<dbReference type="PROSITE" id="PS50042">
    <property type="entry name" value="CNMP_BINDING_3"/>
    <property type="match status" value="1"/>
</dbReference>
<dbReference type="EMBL" id="HBHX01041945">
    <property type="protein sequence ID" value="CAE0122561.1"/>
    <property type="molecule type" value="Transcribed_RNA"/>
</dbReference>
<reference evidence="2" key="1">
    <citation type="submission" date="2021-01" db="EMBL/GenBank/DDBJ databases">
        <authorList>
            <person name="Corre E."/>
            <person name="Pelletier E."/>
            <person name="Niang G."/>
            <person name="Scheremetjew M."/>
            <person name="Finn R."/>
            <person name="Kale V."/>
            <person name="Holt S."/>
            <person name="Cochrane G."/>
            <person name="Meng A."/>
            <person name="Brown T."/>
            <person name="Cohen L."/>
        </authorList>
    </citation>
    <scope>NUCLEOTIDE SEQUENCE</scope>
    <source>
        <strain evidence="2">CCMP281</strain>
    </source>
</reference>
<dbReference type="Pfam" id="PF00027">
    <property type="entry name" value="cNMP_binding"/>
    <property type="match status" value="1"/>
</dbReference>
<protein>
    <recommendedName>
        <fullName evidence="1">Cyclic nucleotide-binding domain-containing protein</fullName>
    </recommendedName>
</protein>
<dbReference type="GO" id="GO:0004862">
    <property type="term" value="F:cAMP-dependent protein kinase inhibitor activity"/>
    <property type="evidence" value="ECO:0007669"/>
    <property type="project" value="TreeGrafter"/>
</dbReference>
<dbReference type="GO" id="GO:0034236">
    <property type="term" value="F:protein kinase A catalytic subunit binding"/>
    <property type="evidence" value="ECO:0007669"/>
    <property type="project" value="TreeGrafter"/>
</dbReference>
<dbReference type="InterPro" id="IPR018490">
    <property type="entry name" value="cNMP-bd_dom_sf"/>
</dbReference>
<dbReference type="Gene3D" id="2.60.120.10">
    <property type="entry name" value="Jelly Rolls"/>
    <property type="match status" value="1"/>
</dbReference>
<sequence length="465" mass="53548">MTFNAFLAFIRDCKLATGGITTRDLETIWAQVNAVEQKIKDLDRHNHLRTLNRQEFLQALVHMALTRYIGVGKIADFSDAVDEMLRHDVARTLPKEATQDSNVFRSKCCYVEPTDIVIKKHYTTLQNLYMQYANMNDDISNAFNSHTLMSIGEWLGLLKHLGFFEWQLITQIEARQIFMWSRIRSIRDYSDRQEMKLRSLFFEDFLEALVRLSGMIALPTDKELHELDMDDAGEYMLSMSLGAPHEFERFCRENKRELLQEPRQRVWRCLDHLVHLMVRIVETNTSRTECGHADHVVEEEEAERFMKAMARGAGLRRRSTTSGFSEDDRFALAAAKVREKLFLSLQGVTIFSALSTEQLELLRDAMVQAPFDNKHLVFEQDDDGDAFYVIIEGTARALKNWGDGKPEEVLKEFVAGDFFGERALLKNDKRFASVQATSALDTMCITRANFESILGPLADLVPDNY</sequence>
<gene>
    <name evidence="2" type="ORF">HERI1096_LOCUS23262</name>
</gene>
<dbReference type="AlphaFoldDB" id="A0A7S3B3Q8"/>
<feature type="domain" description="Cyclic nucleotide-binding" evidence="1">
    <location>
        <begin position="350"/>
        <end position="465"/>
    </location>
</feature>
<dbReference type="SMART" id="SM00100">
    <property type="entry name" value="cNMP"/>
    <property type="match status" value="1"/>
</dbReference>
<proteinExistence type="predicted"/>
<dbReference type="InterPro" id="IPR050503">
    <property type="entry name" value="cAMP-dep_PK_reg_su-like"/>
</dbReference>
<dbReference type="InterPro" id="IPR000595">
    <property type="entry name" value="cNMP-bd_dom"/>
</dbReference>
<dbReference type="GO" id="GO:0005829">
    <property type="term" value="C:cytosol"/>
    <property type="evidence" value="ECO:0007669"/>
    <property type="project" value="TreeGrafter"/>
</dbReference>
<dbReference type="PANTHER" id="PTHR11635:SF152">
    <property type="entry name" value="CAMP-DEPENDENT PROTEIN KINASE TYPE I REGULATORY SUBUNIT-RELATED"/>
    <property type="match status" value="1"/>
</dbReference>
<evidence type="ECO:0000259" key="1">
    <source>
        <dbReference type="PROSITE" id="PS50042"/>
    </source>
</evidence>
<evidence type="ECO:0000313" key="2">
    <source>
        <dbReference type="EMBL" id="CAE0122561.1"/>
    </source>
</evidence>
<dbReference type="PRINTS" id="PR00103">
    <property type="entry name" value="CAMPKINASE"/>
</dbReference>
<name>A0A7S3B3Q8_9EUKA</name>
<dbReference type="CDD" id="cd00038">
    <property type="entry name" value="CAP_ED"/>
    <property type="match status" value="1"/>
</dbReference>
<dbReference type="SUPFAM" id="SSF51206">
    <property type="entry name" value="cAMP-binding domain-like"/>
    <property type="match status" value="1"/>
</dbReference>